<name>A0A0A9BNE7_ARUDO</name>
<protein>
    <submittedName>
        <fullName evidence="1">Uncharacterized protein</fullName>
    </submittedName>
</protein>
<reference evidence="1" key="2">
    <citation type="journal article" date="2015" name="Data Brief">
        <title>Shoot transcriptome of the giant reed, Arundo donax.</title>
        <authorList>
            <person name="Barrero R.A."/>
            <person name="Guerrero F.D."/>
            <person name="Moolhuijzen P."/>
            <person name="Goolsby J.A."/>
            <person name="Tidwell J."/>
            <person name="Bellgard S.E."/>
            <person name="Bellgard M.I."/>
        </authorList>
    </citation>
    <scope>NUCLEOTIDE SEQUENCE</scope>
    <source>
        <tissue evidence="1">Shoot tissue taken approximately 20 cm above the soil surface</tissue>
    </source>
</reference>
<dbReference type="EMBL" id="GBRH01235145">
    <property type="protein sequence ID" value="JAD62750.1"/>
    <property type="molecule type" value="Transcribed_RNA"/>
</dbReference>
<proteinExistence type="predicted"/>
<reference evidence="1" key="1">
    <citation type="submission" date="2014-09" db="EMBL/GenBank/DDBJ databases">
        <authorList>
            <person name="Magalhaes I.L.F."/>
            <person name="Oliveira U."/>
            <person name="Santos F.R."/>
            <person name="Vidigal T.H.D.A."/>
            <person name="Brescovit A.D."/>
            <person name="Santos A.J."/>
        </authorList>
    </citation>
    <scope>NUCLEOTIDE SEQUENCE</scope>
    <source>
        <tissue evidence="1">Shoot tissue taken approximately 20 cm above the soil surface</tissue>
    </source>
</reference>
<accession>A0A0A9BNE7</accession>
<sequence length="25" mass="2818">MAMTMVYSPQICWLLNLSIPHLGAK</sequence>
<dbReference type="AlphaFoldDB" id="A0A0A9BNE7"/>
<evidence type="ECO:0000313" key="1">
    <source>
        <dbReference type="EMBL" id="JAD62750.1"/>
    </source>
</evidence>
<organism evidence="1">
    <name type="scientific">Arundo donax</name>
    <name type="common">Giant reed</name>
    <name type="synonym">Donax arundinaceus</name>
    <dbReference type="NCBI Taxonomy" id="35708"/>
    <lineage>
        <taxon>Eukaryota</taxon>
        <taxon>Viridiplantae</taxon>
        <taxon>Streptophyta</taxon>
        <taxon>Embryophyta</taxon>
        <taxon>Tracheophyta</taxon>
        <taxon>Spermatophyta</taxon>
        <taxon>Magnoliopsida</taxon>
        <taxon>Liliopsida</taxon>
        <taxon>Poales</taxon>
        <taxon>Poaceae</taxon>
        <taxon>PACMAD clade</taxon>
        <taxon>Arundinoideae</taxon>
        <taxon>Arundineae</taxon>
        <taxon>Arundo</taxon>
    </lineage>
</organism>